<dbReference type="EMBL" id="CP001928">
    <property type="protein sequence ID" value="ADI38424.1"/>
    <property type="molecule type" value="Genomic_DNA"/>
</dbReference>
<evidence type="ECO:0000313" key="2">
    <source>
        <dbReference type="Proteomes" id="UP000001505"/>
    </source>
</evidence>
<dbReference type="STRING" id="716544.wcw_1065"/>
<gene>
    <name evidence="1" type="ordered locus">wcw_1065</name>
</gene>
<dbReference type="RefSeq" id="WP_013182138.1">
    <property type="nucleotide sequence ID" value="NC_014225.1"/>
</dbReference>
<dbReference type="HOGENOM" id="CLU_871389_0_0_0"/>
<name>D6YWB3_WADCW</name>
<dbReference type="KEGG" id="wch:wcw_1065"/>
<protein>
    <submittedName>
        <fullName evidence="1">Uncharacterized protein</fullName>
    </submittedName>
</protein>
<sequence>MNIPVQLALTIGQEMRNDALFKEIPGKGRHFDKNRIKALNLADRKLCYQALTVIEHAKLDDFNSESPPENLSKRVREVTAAVTGKLSIHETPSPVWYKRPFLWIARCIHSLVLWFKNTFLGRTSSSKLHNKVETYLNDYNRAQRRIALLAADEGLITKAEGKLNQCADEQKTFLESFNILLEVHETLRLIDFIIEKNEESKAKGTENFRREIQNAWIVDKINSDVIPLTHFKEVIVRKVSEKTQEVKEYLKDLVEAAGQEDRDDEDVLNLLEQAGKRVTEEMKEQFKTGNQHRMHVEIAHKHLCELKGELELLLKKYPK</sequence>
<reference evidence="1 2" key="1">
    <citation type="journal article" date="2010" name="PLoS ONE">
        <title>The Waddlia genome: a window into chlamydial biology.</title>
        <authorList>
            <person name="Bertelli C."/>
            <person name="Collyn F."/>
            <person name="Croxatto A."/>
            <person name="Ruckert C."/>
            <person name="Polkinghorne A."/>
            <person name="Kebbi-Beghdadi C."/>
            <person name="Goesmann A."/>
            <person name="Vaughan L."/>
            <person name="Greub G."/>
        </authorList>
    </citation>
    <scope>NUCLEOTIDE SEQUENCE [LARGE SCALE GENOMIC DNA]</scope>
    <source>
        <strain evidence="2">ATCC VR-1470 / WSU 86-1044</strain>
    </source>
</reference>
<organism evidence="1 2">
    <name type="scientific">Waddlia chondrophila (strain ATCC VR-1470 / WSU 86-1044)</name>
    <dbReference type="NCBI Taxonomy" id="716544"/>
    <lineage>
        <taxon>Bacteria</taxon>
        <taxon>Pseudomonadati</taxon>
        <taxon>Chlamydiota</taxon>
        <taxon>Chlamydiia</taxon>
        <taxon>Parachlamydiales</taxon>
        <taxon>Waddliaceae</taxon>
        <taxon>Waddlia</taxon>
    </lineage>
</organism>
<accession>D6YWB3</accession>
<keyword evidence="2" id="KW-1185">Reference proteome</keyword>
<proteinExistence type="predicted"/>
<dbReference type="Proteomes" id="UP000001505">
    <property type="component" value="Chromosome"/>
</dbReference>
<dbReference type="AlphaFoldDB" id="D6YWB3"/>
<evidence type="ECO:0000313" key="1">
    <source>
        <dbReference type="EMBL" id="ADI38424.1"/>
    </source>
</evidence>